<comment type="catalytic activity">
    <reaction evidence="21">
        <text>(6R)-5,10-methylenetetrahydrofolyl-(gamma-L-Glu)(n) + L-glutamate + ATP = (6R)-5,10-methylenetetrahydrofolyl-(gamma-L-Glu)(n+1) + ADP + phosphate + H(+)</text>
        <dbReference type="Rhea" id="RHEA:51912"/>
        <dbReference type="Rhea" id="RHEA-COMP:13257"/>
        <dbReference type="Rhea" id="RHEA-COMP:13258"/>
        <dbReference type="ChEBI" id="CHEBI:15378"/>
        <dbReference type="ChEBI" id="CHEBI:29985"/>
        <dbReference type="ChEBI" id="CHEBI:30616"/>
        <dbReference type="ChEBI" id="CHEBI:43474"/>
        <dbReference type="ChEBI" id="CHEBI:136572"/>
        <dbReference type="ChEBI" id="CHEBI:456216"/>
        <dbReference type="EC" id="6.3.2.17"/>
    </reaction>
</comment>
<feature type="domain" description="Mur ligase C-terminal" evidence="24">
    <location>
        <begin position="293"/>
        <end position="413"/>
    </location>
</feature>
<feature type="domain" description="Mur ligase central" evidence="25">
    <location>
        <begin position="49"/>
        <end position="266"/>
    </location>
</feature>
<dbReference type="GO" id="GO:0005737">
    <property type="term" value="C:cytoplasm"/>
    <property type="evidence" value="ECO:0007669"/>
    <property type="project" value="TreeGrafter"/>
</dbReference>
<protein>
    <recommendedName>
        <fullName evidence="9">Dihydrofolate synthase/folylpolyglutamate synthase</fullName>
        <ecNumber evidence="7">6.3.2.12</ecNumber>
        <ecNumber evidence="8">6.3.2.17</ecNumber>
    </recommendedName>
    <alternativeName>
        <fullName evidence="18">Folylpoly-gamma-glutamate synthetase-dihydrofolate synthetase</fullName>
    </alternativeName>
    <alternativeName>
        <fullName evidence="16">Folylpolyglutamate synthetase</fullName>
    </alternativeName>
    <alternativeName>
        <fullName evidence="17">Tetrahydrofolylpolyglutamate synthase</fullName>
    </alternativeName>
</protein>
<dbReference type="FunFam" id="3.40.1190.10:FF:000004">
    <property type="entry name" value="Dihydrofolate synthase/folylpolyglutamate synthase"/>
    <property type="match status" value="1"/>
</dbReference>
<evidence type="ECO:0000256" key="14">
    <source>
        <dbReference type="ARBA" id="ARBA00022842"/>
    </source>
</evidence>
<evidence type="ECO:0000256" key="1">
    <source>
        <dbReference type="ARBA" id="ARBA00001946"/>
    </source>
</evidence>
<evidence type="ECO:0000256" key="19">
    <source>
        <dbReference type="ARBA" id="ARBA00047493"/>
    </source>
</evidence>
<sequence length="426" mass="46646">MTKPFTDLPQAVAWVFDLQKFGIKFGLSSTLNLLSRLGLLYQEGRYVQVAGTNGKGSVAATLSAVLTAAGYPVGLFTSPHLVRFQERFRLRDQDISAEELLSLINQVRAVIDASEPPTFFEFATAMAFLYFFQTKADPIILETGMGGRLDATNIVHPLVSVITNISMDHREFLGNTLTAIAGEKAGIIKSGVPLVTGAYQKRVLNLFRQRCRDLGSPIYVRGEDFQARGGSAGKFSYAGLRRRLTQLRINLSGRHQYGNAALALATLELLEQQGIAVSEAAIRAGLQQVRWPGRLEQVAQDPRVILDGAHNPAAARVLAQNLKRSQKNGRLILVLGIMADKDFGAIIGKLLPLAHTAIFTRPRYFRAARPERLAQEAKAYGVKMLLVEDRVADAVRRAQSLAGPQDRIVVTGSLYTVGEAKEYLEG</sequence>
<keyword evidence="13 23" id="KW-0067">ATP-binding</keyword>
<evidence type="ECO:0000256" key="3">
    <source>
        <dbReference type="ARBA" id="ARBA00004799"/>
    </source>
</evidence>
<comment type="subunit">
    <text evidence="6">Monomer.</text>
</comment>
<comment type="similarity">
    <text evidence="5 23">Belongs to the folylpolyglutamate synthase family.</text>
</comment>
<dbReference type="GO" id="GO:0008841">
    <property type="term" value="F:dihydrofolate synthase activity"/>
    <property type="evidence" value="ECO:0007669"/>
    <property type="project" value="UniProtKB-EC"/>
</dbReference>
<evidence type="ECO:0000256" key="9">
    <source>
        <dbReference type="ARBA" id="ARBA00019357"/>
    </source>
</evidence>
<evidence type="ECO:0000256" key="13">
    <source>
        <dbReference type="ARBA" id="ARBA00022840"/>
    </source>
</evidence>
<dbReference type="InterPro" id="IPR013221">
    <property type="entry name" value="Mur_ligase_cen"/>
</dbReference>
<keyword evidence="10 23" id="KW-0436">Ligase</keyword>
<dbReference type="GO" id="GO:0046872">
    <property type="term" value="F:metal ion binding"/>
    <property type="evidence" value="ECO:0007669"/>
    <property type="project" value="UniProtKB-KW"/>
</dbReference>
<dbReference type="PANTHER" id="PTHR11136:SF0">
    <property type="entry name" value="DIHYDROFOLATE SYNTHETASE-RELATED"/>
    <property type="match status" value="1"/>
</dbReference>
<dbReference type="Pfam" id="PF02875">
    <property type="entry name" value="Mur_ligase_C"/>
    <property type="match status" value="1"/>
</dbReference>
<evidence type="ECO:0000256" key="22">
    <source>
        <dbReference type="ARBA" id="ARBA00049161"/>
    </source>
</evidence>
<comment type="pathway">
    <text evidence="3">Cofactor biosynthesis; tetrahydrofolate biosynthesis; 7,8-dihydrofolate from 2-amino-4-hydroxy-6-hydroxymethyl-7,8-dihydropteridine diphosphate and 4-aminobenzoate: step 2/2.</text>
</comment>
<keyword evidence="11" id="KW-0479">Metal-binding</keyword>
<evidence type="ECO:0000256" key="10">
    <source>
        <dbReference type="ARBA" id="ARBA00022598"/>
    </source>
</evidence>
<evidence type="ECO:0000256" key="11">
    <source>
        <dbReference type="ARBA" id="ARBA00022723"/>
    </source>
</evidence>
<dbReference type="InterPro" id="IPR004101">
    <property type="entry name" value="Mur_ligase_C"/>
</dbReference>
<dbReference type="PIRSF" id="PIRSF001563">
    <property type="entry name" value="Folylpolyglu_synth"/>
    <property type="match status" value="1"/>
</dbReference>
<keyword evidence="15" id="KW-0289">Folate biosynthesis</keyword>
<comment type="caution">
    <text evidence="26">The sequence shown here is derived from an EMBL/GenBank/DDBJ whole genome shotgun (WGS) entry which is preliminary data.</text>
</comment>
<dbReference type="InterPro" id="IPR036615">
    <property type="entry name" value="Mur_ligase_C_dom_sf"/>
</dbReference>
<reference evidence="26" key="1">
    <citation type="journal article" date="2020" name="mSystems">
        <title>Genome- and Community-Level Interaction Insights into Carbon Utilization and Element Cycling Functions of Hydrothermarchaeota in Hydrothermal Sediment.</title>
        <authorList>
            <person name="Zhou Z."/>
            <person name="Liu Y."/>
            <person name="Xu W."/>
            <person name="Pan J."/>
            <person name="Luo Z.H."/>
            <person name="Li M."/>
        </authorList>
    </citation>
    <scope>NUCLEOTIDE SEQUENCE [LARGE SCALE GENOMIC DNA]</scope>
    <source>
        <strain evidence="26">SpSt-776</strain>
    </source>
</reference>
<dbReference type="Pfam" id="PF08245">
    <property type="entry name" value="Mur_ligase_M"/>
    <property type="match status" value="1"/>
</dbReference>
<dbReference type="EC" id="6.3.2.12" evidence="7"/>
<dbReference type="Gene3D" id="3.40.1190.10">
    <property type="entry name" value="Mur-like, catalytic domain"/>
    <property type="match status" value="1"/>
</dbReference>
<dbReference type="InterPro" id="IPR036565">
    <property type="entry name" value="Mur-like_cat_sf"/>
</dbReference>
<dbReference type="GO" id="GO:0046654">
    <property type="term" value="P:tetrahydrofolate biosynthetic process"/>
    <property type="evidence" value="ECO:0007669"/>
    <property type="project" value="UniProtKB-UniPathway"/>
</dbReference>
<dbReference type="EC" id="6.3.2.17" evidence="8"/>
<evidence type="ECO:0000256" key="18">
    <source>
        <dbReference type="ARBA" id="ARBA00032510"/>
    </source>
</evidence>
<dbReference type="UniPathway" id="UPA00077">
    <property type="reaction ID" value="UER00157"/>
</dbReference>
<gene>
    <name evidence="26" type="ORF">ENV62_06100</name>
</gene>
<evidence type="ECO:0000256" key="2">
    <source>
        <dbReference type="ARBA" id="ARBA00002714"/>
    </source>
</evidence>
<evidence type="ECO:0000256" key="16">
    <source>
        <dbReference type="ARBA" id="ARBA00030048"/>
    </source>
</evidence>
<evidence type="ECO:0000259" key="25">
    <source>
        <dbReference type="Pfam" id="PF08245"/>
    </source>
</evidence>
<comment type="cofactor">
    <cofactor evidence="1">
        <name>Mg(2+)</name>
        <dbReference type="ChEBI" id="CHEBI:18420"/>
    </cofactor>
</comment>
<evidence type="ECO:0000259" key="24">
    <source>
        <dbReference type="Pfam" id="PF02875"/>
    </source>
</evidence>
<evidence type="ECO:0000256" key="17">
    <source>
        <dbReference type="ARBA" id="ARBA00030592"/>
    </source>
</evidence>
<dbReference type="PROSITE" id="PS01012">
    <property type="entry name" value="FOLYLPOLYGLU_SYNT_2"/>
    <property type="match status" value="1"/>
</dbReference>
<dbReference type="GO" id="GO:0046656">
    <property type="term" value="P:folic acid biosynthetic process"/>
    <property type="evidence" value="ECO:0007669"/>
    <property type="project" value="UniProtKB-KW"/>
</dbReference>
<dbReference type="EMBL" id="DTHB01000043">
    <property type="protein sequence ID" value="HGB14790.1"/>
    <property type="molecule type" value="Genomic_DNA"/>
</dbReference>
<evidence type="ECO:0000256" key="8">
    <source>
        <dbReference type="ARBA" id="ARBA00013025"/>
    </source>
</evidence>
<evidence type="ECO:0000256" key="5">
    <source>
        <dbReference type="ARBA" id="ARBA00008276"/>
    </source>
</evidence>
<evidence type="ECO:0000256" key="21">
    <source>
        <dbReference type="ARBA" id="ARBA00049035"/>
    </source>
</evidence>
<keyword evidence="12 23" id="KW-0547">Nucleotide-binding</keyword>
<comment type="pathway">
    <text evidence="4">Cofactor biosynthesis; tetrahydrofolylpolyglutamate biosynthesis.</text>
</comment>
<dbReference type="InterPro" id="IPR001645">
    <property type="entry name" value="Folylpolyglutamate_synth"/>
</dbReference>
<evidence type="ECO:0000256" key="15">
    <source>
        <dbReference type="ARBA" id="ARBA00022909"/>
    </source>
</evidence>
<comment type="catalytic activity">
    <reaction evidence="22">
        <text>7,8-dihydropteroate + L-glutamate + ATP = 7,8-dihydrofolate + ADP + phosphate + H(+)</text>
        <dbReference type="Rhea" id="RHEA:23584"/>
        <dbReference type="ChEBI" id="CHEBI:15378"/>
        <dbReference type="ChEBI" id="CHEBI:17839"/>
        <dbReference type="ChEBI" id="CHEBI:29985"/>
        <dbReference type="ChEBI" id="CHEBI:30616"/>
        <dbReference type="ChEBI" id="CHEBI:43474"/>
        <dbReference type="ChEBI" id="CHEBI:57451"/>
        <dbReference type="ChEBI" id="CHEBI:456216"/>
        <dbReference type="EC" id="6.3.2.12"/>
    </reaction>
</comment>
<dbReference type="GO" id="GO:0005524">
    <property type="term" value="F:ATP binding"/>
    <property type="evidence" value="ECO:0007669"/>
    <property type="project" value="UniProtKB-KW"/>
</dbReference>
<organism evidence="26">
    <name type="scientific">Desulfobacca acetoxidans</name>
    <dbReference type="NCBI Taxonomy" id="60893"/>
    <lineage>
        <taxon>Bacteria</taxon>
        <taxon>Pseudomonadati</taxon>
        <taxon>Thermodesulfobacteriota</taxon>
        <taxon>Desulfobaccia</taxon>
        <taxon>Desulfobaccales</taxon>
        <taxon>Desulfobaccaceae</taxon>
        <taxon>Desulfobacca</taxon>
    </lineage>
</organism>
<evidence type="ECO:0000256" key="20">
    <source>
        <dbReference type="ARBA" id="ARBA00047808"/>
    </source>
</evidence>
<comment type="catalytic activity">
    <reaction evidence="19">
        <text>(6S)-5,6,7,8-tetrahydrofolyl-(gamma-L-Glu)(n) + L-glutamate + ATP = (6S)-5,6,7,8-tetrahydrofolyl-(gamma-L-Glu)(n+1) + ADP + phosphate + H(+)</text>
        <dbReference type="Rhea" id="RHEA:10580"/>
        <dbReference type="Rhea" id="RHEA-COMP:14738"/>
        <dbReference type="Rhea" id="RHEA-COMP:14740"/>
        <dbReference type="ChEBI" id="CHEBI:15378"/>
        <dbReference type="ChEBI" id="CHEBI:29985"/>
        <dbReference type="ChEBI" id="CHEBI:30616"/>
        <dbReference type="ChEBI" id="CHEBI:43474"/>
        <dbReference type="ChEBI" id="CHEBI:141005"/>
        <dbReference type="ChEBI" id="CHEBI:456216"/>
        <dbReference type="EC" id="6.3.2.17"/>
    </reaction>
</comment>
<keyword evidence="14" id="KW-0460">Magnesium</keyword>
<evidence type="ECO:0000256" key="7">
    <source>
        <dbReference type="ARBA" id="ARBA00013023"/>
    </source>
</evidence>
<evidence type="ECO:0000256" key="4">
    <source>
        <dbReference type="ARBA" id="ARBA00005150"/>
    </source>
</evidence>
<dbReference type="SUPFAM" id="SSF53623">
    <property type="entry name" value="MurD-like peptide ligases, catalytic domain"/>
    <property type="match status" value="1"/>
</dbReference>
<name>A0A7C3WHX0_9BACT</name>
<evidence type="ECO:0000256" key="23">
    <source>
        <dbReference type="PIRNR" id="PIRNR001563"/>
    </source>
</evidence>
<dbReference type="NCBIfam" id="TIGR01499">
    <property type="entry name" value="folC"/>
    <property type="match status" value="1"/>
</dbReference>
<dbReference type="AlphaFoldDB" id="A0A7C3WHX0"/>
<evidence type="ECO:0000313" key="26">
    <source>
        <dbReference type="EMBL" id="HGB14790.1"/>
    </source>
</evidence>
<dbReference type="GO" id="GO:0004326">
    <property type="term" value="F:tetrahydrofolylpolyglutamate synthase activity"/>
    <property type="evidence" value="ECO:0007669"/>
    <property type="project" value="UniProtKB-EC"/>
</dbReference>
<dbReference type="PANTHER" id="PTHR11136">
    <property type="entry name" value="FOLYLPOLYGLUTAMATE SYNTHASE-RELATED"/>
    <property type="match status" value="1"/>
</dbReference>
<proteinExistence type="inferred from homology"/>
<dbReference type="Gene3D" id="3.90.190.20">
    <property type="entry name" value="Mur ligase, C-terminal domain"/>
    <property type="match status" value="1"/>
</dbReference>
<evidence type="ECO:0000256" key="12">
    <source>
        <dbReference type="ARBA" id="ARBA00022741"/>
    </source>
</evidence>
<evidence type="ECO:0000256" key="6">
    <source>
        <dbReference type="ARBA" id="ARBA00011245"/>
    </source>
</evidence>
<comment type="catalytic activity">
    <reaction evidence="20">
        <text>10-formyltetrahydrofolyl-(gamma-L-Glu)(n) + L-glutamate + ATP = 10-formyltetrahydrofolyl-(gamma-L-Glu)(n+1) + ADP + phosphate + H(+)</text>
        <dbReference type="Rhea" id="RHEA:51904"/>
        <dbReference type="Rhea" id="RHEA-COMP:13088"/>
        <dbReference type="Rhea" id="RHEA-COMP:14300"/>
        <dbReference type="ChEBI" id="CHEBI:15378"/>
        <dbReference type="ChEBI" id="CHEBI:29985"/>
        <dbReference type="ChEBI" id="CHEBI:30616"/>
        <dbReference type="ChEBI" id="CHEBI:43474"/>
        <dbReference type="ChEBI" id="CHEBI:134413"/>
        <dbReference type="ChEBI" id="CHEBI:456216"/>
        <dbReference type="EC" id="6.3.2.17"/>
    </reaction>
</comment>
<comment type="function">
    <text evidence="2">Functions in two distinct reactions of the de novo folate biosynthetic pathway. Catalyzes the addition of a glutamate residue to dihydropteroate (7,8-dihydropteroate or H2Pte) to form dihydrofolate (7,8-dihydrofolate monoglutamate or H2Pte-Glu). Also catalyzes successive additions of L-glutamate to tetrahydrofolate or 10-formyltetrahydrofolate or 5,10-methylenetetrahydrofolate, leading to folylpolyglutamate derivatives.</text>
</comment>
<dbReference type="SUPFAM" id="SSF53244">
    <property type="entry name" value="MurD-like peptide ligases, peptide-binding domain"/>
    <property type="match status" value="1"/>
</dbReference>
<dbReference type="InterPro" id="IPR018109">
    <property type="entry name" value="Folylpolyglutamate_synth_CS"/>
</dbReference>
<accession>A0A7C3WHX0</accession>